<evidence type="ECO:0000256" key="13">
    <source>
        <dbReference type="PIRSR" id="PIRSR000362-2"/>
    </source>
</evidence>
<dbReference type="Pfam" id="PF07992">
    <property type="entry name" value="Pyr_redox_2"/>
    <property type="match status" value="1"/>
</dbReference>
<evidence type="ECO:0000256" key="1">
    <source>
        <dbReference type="ARBA" id="ARBA00001974"/>
    </source>
</evidence>
<dbReference type="EMBL" id="GGYP01002990">
    <property type="protein sequence ID" value="MDE47761.1"/>
    <property type="molecule type" value="Transcribed_RNA"/>
</dbReference>
<dbReference type="SUPFAM" id="SSF51971">
    <property type="entry name" value="Nucleotide-binding domain"/>
    <property type="match status" value="1"/>
</dbReference>
<dbReference type="InterPro" id="IPR036188">
    <property type="entry name" value="FAD/NAD-bd_sf"/>
</dbReference>
<evidence type="ECO:0000256" key="10">
    <source>
        <dbReference type="ARBA" id="ARBA00048933"/>
    </source>
</evidence>
<comment type="subcellular location">
    <subcellularLocation>
        <location evidence="11">Mitochondrion</location>
    </subcellularLocation>
</comment>
<feature type="binding site" evidence="12">
    <location>
        <position position="43"/>
    </location>
    <ligand>
        <name>FAD</name>
        <dbReference type="ChEBI" id="CHEBI:57692"/>
    </ligand>
</feature>
<gene>
    <name evidence="15" type="primary">FDXR</name>
    <name evidence="15" type="ORF">g.16217</name>
</gene>
<evidence type="ECO:0000256" key="4">
    <source>
        <dbReference type="ARBA" id="ARBA00013219"/>
    </source>
</evidence>
<evidence type="ECO:0000256" key="8">
    <source>
        <dbReference type="ARBA" id="ARBA00022857"/>
    </source>
</evidence>
<organism evidence="15">
    <name type="scientific">Aceria tosichella</name>
    <name type="common">wheat curl mite</name>
    <dbReference type="NCBI Taxonomy" id="561515"/>
    <lineage>
        <taxon>Eukaryota</taxon>
        <taxon>Metazoa</taxon>
        <taxon>Ecdysozoa</taxon>
        <taxon>Arthropoda</taxon>
        <taxon>Chelicerata</taxon>
        <taxon>Arachnida</taxon>
        <taxon>Acari</taxon>
        <taxon>Acariformes</taxon>
        <taxon>Trombidiformes</taxon>
        <taxon>Prostigmata</taxon>
        <taxon>Eupodina</taxon>
        <taxon>Eriophyoidea</taxon>
        <taxon>Eriophyidae</taxon>
        <taxon>Eriophyinae</taxon>
        <taxon>Aceriini</taxon>
        <taxon>Aceria</taxon>
    </lineage>
</organism>
<evidence type="ECO:0000256" key="2">
    <source>
        <dbReference type="ARBA" id="ARBA00004731"/>
    </source>
</evidence>
<feature type="binding site" evidence="13">
    <location>
        <begin position="203"/>
        <end position="204"/>
    </location>
    <ligand>
        <name>NADP(+)</name>
        <dbReference type="ChEBI" id="CHEBI:58349"/>
    </ligand>
</feature>
<dbReference type="AlphaFoldDB" id="A0A6G1SC13"/>
<dbReference type="PANTHER" id="PTHR48467:SF1">
    <property type="entry name" value="GLUTAMATE SYNTHASE 1 [NADH], CHLOROPLASTIC-LIKE"/>
    <property type="match status" value="1"/>
</dbReference>
<dbReference type="EC" id="1.18.1.6" evidence="4 11"/>
<accession>A0A6G1SC13</accession>
<keyword evidence="6 11" id="KW-0285">Flavoprotein</keyword>
<protein>
    <recommendedName>
        <fullName evidence="5 11">NADPH:adrenodoxin oxidoreductase, mitochondrial</fullName>
        <ecNumber evidence="4 11">1.18.1.6</ecNumber>
    </recommendedName>
</protein>
<evidence type="ECO:0000256" key="7">
    <source>
        <dbReference type="ARBA" id="ARBA00022827"/>
    </source>
</evidence>
<sequence length="479" mass="53288">MSLLNAARFLSTIKVAIVGSGPAGFYTTQKLIKHPNVNVDIYEKLPVPFGLVRYGVAPDHQDVKNVIKSFTSTISNNHDRVNFYGNVSFGTDIGLDDLIQAYHAVVLCYGSAQDKLLNIDGENSKNTISARNFVGWYNGVPEDKDLGIDLNCDTACIIGHGNVALDCARILLKPSNLDKTDITSYAQQLLAESKIRNIYIIGRRGPIQASFTVKELRELIKLNERATTLEPTTIFEDNSVSLKDLNRLPRHKRRLTELMLNVSANREISSSVAESGIKTVFKFLSKPNRINADPVTGAVNQLELQKTEYKDTSSFMDPQARPDDIDEYEAINCGLVIRSIGYKAVMIDKHLPVDNELGAIMNTDGRIFGYRNLYCSGWLATGASGVIAGTLQSSEVTAKSILDDIQRNELPNLARKKEGFELIDRILASRSIQVVHFNQWLRIDEMERRLGAILGKNREKLVDVTKMLEVARGIDDAKQ</sequence>
<keyword evidence="8 11" id="KW-0521">NADP</keyword>
<keyword evidence="7 11" id="KW-0274">FAD</keyword>
<keyword evidence="11" id="KW-0496">Mitochondrion</keyword>
<feature type="binding site" evidence="12">
    <location>
        <position position="378"/>
    </location>
    <ligand>
        <name>FAD</name>
        <dbReference type="ChEBI" id="CHEBI:57692"/>
    </ligand>
</feature>
<evidence type="ECO:0000256" key="6">
    <source>
        <dbReference type="ARBA" id="ARBA00022630"/>
    </source>
</evidence>
<feature type="domain" description="FAD/NAD(P)-binding" evidence="14">
    <location>
        <begin position="14"/>
        <end position="173"/>
    </location>
</feature>
<comment type="catalytic activity">
    <reaction evidence="10 11">
        <text>2 reduced [adrenodoxin] + NADP(+) + H(+) = 2 oxidized [adrenodoxin] + NADPH</text>
        <dbReference type="Rhea" id="RHEA:42312"/>
        <dbReference type="Rhea" id="RHEA-COMP:9998"/>
        <dbReference type="Rhea" id="RHEA-COMP:9999"/>
        <dbReference type="ChEBI" id="CHEBI:15378"/>
        <dbReference type="ChEBI" id="CHEBI:33737"/>
        <dbReference type="ChEBI" id="CHEBI:33738"/>
        <dbReference type="ChEBI" id="CHEBI:57783"/>
        <dbReference type="ChEBI" id="CHEBI:58349"/>
        <dbReference type="EC" id="1.18.1.6"/>
    </reaction>
</comment>
<name>A0A6G1SC13_9ACAR</name>
<dbReference type="InterPro" id="IPR055275">
    <property type="entry name" value="Ferredox_Rdtase"/>
</dbReference>
<dbReference type="GO" id="GO:0016491">
    <property type="term" value="F:oxidoreductase activity"/>
    <property type="evidence" value="ECO:0007669"/>
    <property type="project" value="UniProtKB-KW"/>
</dbReference>
<evidence type="ECO:0000256" key="12">
    <source>
        <dbReference type="PIRSR" id="PIRSR000362-1"/>
    </source>
</evidence>
<evidence type="ECO:0000313" key="15">
    <source>
        <dbReference type="EMBL" id="MDE47761.1"/>
    </source>
</evidence>
<keyword evidence="9 11" id="KW-0560">Oxidoreductase</keyword>
<dbReference type="InterPro" id="IPR023753">
    <property type="entry name" value="FAD/NAD-binding_dom"/>
</dbReference>
<evidence type="ECO:0000259" key="14">
    <source>
        <dbReference type="Pfam" id="PF07992"/>
    </source>
</evidence>
<dbReference type="PRINTS" id="PR00419">
    <property type="entry name" value="ADXRDTASE"/>
</dbReference>
<evidence type="ECO:0000256" key="11">
    <source>
        <dbReference type="PIRNR" id="PIRNR000362"/>
    </source>
</evidence>
<reference evidence="15" key="1">
    <citation type="submission" date="2018-10" db="EMBL/GenBank/DDBJ databases">
        <title>Transcriptome assembly of Aceria tosichella (Wheat curl mite) Type 2.</title>
        <authorList>
            <person name="Scully E.D."/>
            <person name="Geib S.M."/>
            <person name="Palmer N.A."/>
            <person name="Gupta A.K."/>
            <person name="Sarath G."/>
            <person name="Tatineni S."/>
        </authorList>
    </citation>
    <scope>NUCLEOTIDE SEQUENCE</scope>
    <source>
        <strain evidence="15">LincolnNE</strain>
    </source>
</reference>
<dbReference type="Gene3D" id="3.50.50.60">
    <property type="entry name" value="FAD/NAD(P)-binding domain"/>
    <property type="match status" value="1"/>
</dbReference>
<evidence type="ECO:0000256" key="9">
    <source>
        <dbReference type="ARBA" id="ARBA00023002"/>
    </source>
</evidence>
<dbReference type="PIRSF" id="PIRSF000362">
    <property type="entry name" value="FNR"/>
    <property type="match status" value="1"/>
</dbReference>
<dbReference type="UniPathway" id="UPA00296"/>
<comment type="similarity">
    <text evidence="3 11">Belongs to the ferredoxin--NADP reductase type 1 family.</text>
</comment>
<dbReference type="GO" id="GO:0005739">
    <property type="term" value="C:mitochondrion"/>
    <property type="evidence" value="ECO:0007669"/>
    <property type="project" value="UniProtKB-SubCell"/>
</dbReference>
<proteinExistence type="inferred from homology"/>
<dbReference type="GO" id="GO:0008203">
    <property type="term" value="P:cholesterol metabolic process"/>
    <property type="evidence" value="ECO:0007669"/>
    <property type="project" value="UniProtKB-UniPathway"/>
</dbReference>
<evidence type="ECO:0000256" key="3">
    <source>
        <dbReference type="ARBA" id="ARBA00008312"/>
    </source>
</evidence>
<feature type="binding site" evidence="12">
    <location>
        <position position="51"/>
    </location>
    <ligand>
        <name>FAD</name>
        <dbReference type="ChEBI" id="CHEBI:57692"/>
    </ligand>
</feature>
<feature type="binding site" evidence="13">
    <location>
        <position position="385"/>
    </location>
    <ligand>
        <name>NADP(+)</name>
        <dbReference type="ChEBI" id="CHEBI:58349"/>
    </ligand>
</feature>
<comment type="pathway">
    <text evidence="2">Steroid metabolism; cholesterol metabolism.</text>
</comment>
<feature type="binding site" evidence="13">
    <location>
        <position position="215"/>
    </location>
    <ligand>
        <name>NADP(+)</name>
        <dbReference type="ChEBI" id="CHEBI:58349"/>
    </ligand>
</feature>
<comment type="cofactor">
    <cofactor evidence="1 11 12">
        <name>FAD</name>
        <dbReference type="ChEBI" id="CHEBI:57692"/>
    </cofactor>
</comment>
<feature type="binding site" evidence="12">
    <location>
        <begin position="385"/>
        <end position="387"/>
    </location>
    <ligand>
        <name>FAD</name>
        <dbReference type="ChEBI" id="CHEBI:57692"/>
    </ligand>
</feature>
<feature type="binding site" evidence="13">
    <location>
        <begin position="160"/>
        <end position="163"/>
    </location>
    <ligand>
        <name>NADP(+)</name>
        <dbReference type="ChEBI" id="CHEBI:58349"/>
    </ligand>
</feature>
<dbReference type="PANTHER" id="PTHR48467">
    <property type="entry name" value="GLUTAMATE SYNTHASE 1 [NADH], CHLOROPLASTIC-LIKE"/>
    <property type="match status" value="1"/>
</dbReference>
<dbReference type="Gene3D" id="3.40.50.720">
    <property type="entry name" value="NAD(P)-binding Rossmann-like Domain"/>
    <property type="match status" value="1"/>
</dbReference>
<feature type="binding site" evidence="12">
    <location>
        <position position="23"/>
    </location>
    <ligand>
        <name>FAD</name>
        <dbReference type="ChEBI" id="CHEBI:57692"/>
    </ligand>
</feature>
<evidence type="ECO:0000256" key="5">
    <source>
        <dbReference type="ARBA" id="ARBA00016287"/>
    </source>
</evidence>
<dbReference type="InterPro" id="IPR021163">
    <property type="entry name" value="Ferredox_Rdtase_adrenod"/>
</dbReference>